<dbReference type="InterPro" id="IPR025966">
    <property type="entry name" value="OppC_N"/>
</dbReference>
<feature type="compositionally biased region" description="Low complexity" evidence="8">
    <location>
        <begin position="7"/>
        <end position="18"/>
    </location>
</feature>
<evidence type="ECO:0000256" key="3">
    <source>
        <dbReference type="ARBA" id="ARBA00022475"/>
    </source>
</evidence>
<keyword evidence="4 7" id="KW-0812">Transmembrane</keyword>
<gene>
    <name evidence="10" type="ORF">DEACI_0154</name>
    <name evidence="11" type="ORF">DEACI_3176</name>
</gene>
<evidence type="ECO:0000313" key="11">
    <source>
        <dbReference type="EMBL" id="CEJ08697.1"/>
    </source>
</evidence>
<organism evidence="10">
    <name type="scientific">Acididesulfobacillus acetoxydans</name>
    <dbReference type="NCBI Taxonomy" id="1561005"/>
    <lineage>
        <taxon>Bacteria</taxon>
        <taxon>Bacillati</taxon>
        <taxon>Bacillota</taxon>
        <taxon>Clostridia</taxon>
        <taxon>Eubacteriales</taxon>
        <taxon>Peptococcaceae</taxon>
        <taxon>Acididesulfobacillus</taxon>
    </lineage>
</organism>
<feature type="domain" description="ABC transmembrane type-1" evidence="9">
    <location>
        <begin position="107"/>
        <end position="296"/>
    </location>
</feature>
<evidence type="ECO:0000256" key="8">
    <source>
        <dbReference type="SAM" id="MobiDB-lite"/>
    </source>
</evidence>
<dbReference type="Pfam" id="PF00528">
    <property type="entry name" value="BPD_transp_1"/>
    <property type="match status" value="1"/>
</dbReference>
<dbReference type="EMBL" id="LR746496">
    <property type="protein sequence ID" value="CAA7599528.1"/>
    <property type="molecule type" value="Genomic_DNA"/>
</dbReference>
<feature type="transmembrane region" description="Helical" evidence="7">
    <location>
        <begin position="109"/>
        <end position="135"/>
    </location>
</feature>
<dbReference type="PROSITE" id="PS50928">
    <property type="entry name" value="ABC_TM1"/>
    <property type="match status" value="1"/>
</dbReference>
<reference evidence="11" key="1">
    <citation type="submission" date="2014-11" db="EMBL/GenBank/DDBJ databases">
        <authorList>
            <person name="Hornung B.V."/>
        </authorList>
    </citation>
    <scope>NUCLEOTIDE SEQUENCE</scope>
    <source>
        <strain evidence="11">INE</strain>
    </source>
</reference>
<keyword evidence="2 7" id="KW-0813">Transport</keyword>
<feature type="transmembrane region" description="Helical" evidence="7">
    <location>
        <begin position="45"/>
        <end position="67"/>
    </location>
</feature>
<sequence length="318" mass="34421">MSGIPIGESPLSGNSLPGGNPGPEPAPRVMSLGGMAWRRFLRNPFAVAGLVVLLFFVIVALFARFIAPFDPARIDLLTSNLPFGSGAHILGTDELGRDIFSRLLYSSQVSLLVGFSVAFVSVFIGTLIGAVSGYFGGFVDTFFMRMVDVLNSVPLLFLNILMLAIFGSSFVLLICILALTSWMGVARLVRGTFLQLRETEYVEAAKALGTSDWRIITYHMIRNATAPIIVNATLMIGGAILSEAALSFLGLGIQPPQTSWGQMLSNAQAYMLTDPLQAVYPGLCILVVVLAVNFIGDGIQSAIDPRRKVRRPRRRWGH</sequence>
<dbReference type="RefSeq" id="WP_240983326.1">
    <property type="nucleotide sequence ID" value="NZ_CDGJ01000090.1"/>
</dbReference>
<dbReference type="Proteomes" id="UP001071230">
    <property type="component" value="Unassembled WGS sequence"/>
</dbReference>
<dbReference type="CDD" id="cd06261">
    <property type="entry name" value="TM_PBP2"/>
    <property type="match status" value="1"/>
</dbReference>
<dbReference type="Proteomes" id="UP000836597">
    <property type="component" value="Chromosome"/>
</dbReference>
<evidence type="ECO:0000256" key="6">
    <source>
        <dbReference type="ARBA" id="ARBA00023136"/>
    </source>
</evidence>
<keyword evidence="6 7" id="KW-0472">Membrane</keyword>
<keyword evidence="12" id="KW-1185">Reference proteome</keyword>
<protein>
    <submittedName>
        <fullName evidence="10">Oligopeptide transport permease C-like, N-terminal domain protein</fullName>
    </submittedName>
    <submittedName>
        <fullName evidence="11">Oligopeptide transport system permease protein AppC</fullName>
    </submittedName>
</protein>
<accession>A0A8S0W1L8</accession>
<dbReference type="PANTHER" id="PTHR43386">
    <property type="entry name" value="OLIGOPEPTIDE TRANSPORT SYSTEM PERMEASE PROTEIN APPC"/>
    <property type="match status" value="1"/>
</dbReference>
<reference evidence="10" key="2">
    <citation type="submission" date="2020-01" db="EMBL/GenBank/DDBJ databases">
        <authorList>
            <person name="Hornung B."/>
        </authorList>
    </citation>
    <scope>NUCLEOTIDE SEQUENCE</scope>
    <source>
        <strain evidence="10">PacBioINE</strain>
    </source>
</reference>
<evidence type="ECO:0000313" key="12">
    <source>
        <dbReference type="Proteomes" id="UP001071230"/>
    </source>
</evidence>
<evidence type="ECO:0000256" key="1">
    <source>
        <dbReference type="ARBA" id="ARBA00004651"/>
    </source>
</evidence>
<dbReference type="Pfam" id="PF12911">
    <property type="entry name" value="OppC_N"/>
    <property type="match status" value="1"/>
</dbReference>
<comment type="subcellular location">
    <subcellularLocation>
        <location evidence="1 7">Cell membrane</location>
        <topology evidence="1 7">Multi-pass membrane protein</topology>
    </subcellularLocation>
</comment>
<comment type="similarity">
    <text evidence="7">Belongs to the binding-protein-dependent transport system permease family.</text>
</comment>
<proteinExistence type="inferred from homology"/>
<keyword evidence="5 7" id="KW-1133">Transmembrane helix</keyword>
<evidence type="ECO:0000256" key="2">
    <source>
        <dbReference type="ARBA" id="ARBA00022448"/>
    </source>
</evidence>
<dbReference type="Gene3D" id="1.10.3720.10">
    <property type="entry name" value="MetI-like"/>
    <property type="match status" value="1"/>
</dbReference>
<evidence type="ECO:0000259" key="9">
    <source>
        <dbReference type="PROSITE" id="PS50928"/>
    </source>
</evidence>
<dbReference type="GO" id="GO:0055085">
    <property type="term" value="P:transmembrane transport"/>
    <property type="evidence" value="ECO:0007669"/>
    <property type="project" value="InterPro"/>
</dbReference>
<evidence type="ECO:0000256" key="4">
    <source>
        <dbReference type="ARBA" id="ARBA00022692"/>
    </source>
</evidence>
<dbReference type="InterPro" id="IPR035906">
    <property type="entry name" value="MetI-like_sf"/>
</dbReference>
<dbReference type="SUPFAM" id="SSF161098">
    <property type="entry name" value="MetI-like"/>
    <property type="match status" value="1"/>
</dbReference>
<feature type="transmembrane region" description="Helical" evidence="7">
    <location>
        <begin position="228"/>
        <end position="253"/>
    </location>
</feature>
<dbReference type="GO" id="GO:0005886">
    <property type="term" value="C:plasma membrane"/>
    <property type="evidence" value="ECO:0007669"/>
    <property type="project" value="UniProtKB-SubCell"/>
</dbReference>
<feature type="transmembrane region" description="Helical" evidence="7">
    <location>
        <begin position="155"/>
        <end position="180"/>
    </location>
</feature>
<evidence type="ECO:0000313" key="10">
    <source>
        <dbReference type="EMBL" id="CAA7599528.1"/>
    </source>
</evidence>
<dbReference type="AlphaFoldDB" id="A0A8S0W1L8"/>
<dbReference type="PANTHER" id="PTHR43386:SF1">
    <property type="entry name" value="D,D-DIPEPTIDE TRANSPORT SYSTEM PERMEASE PROTEIN DDPC-RELATED"/>
    <property type="match status" value="1"/>
</dbReference>
<name>A0A8S0W1L8_9FIRM</name>
<evidence type="ECO:0000256" key="7">
    <source>
        <dbReference type="RuleBase" id="RU363032"/>
    </source>
</evidence>
<dbReference type="KEGG" id="aacx:DEACI_0154"/>
<evidence type="ECO:0000256" key="5">
    <source>
        <dbReference type="ARBA" id="ARBA00022989"/>
    </source>
</evidence>
<dbReference type="EMBL" id="CDGJ01000090">
    <property type="protein sequence ID" value="CEJ08697.1"/>
    <property type="molecule type" value="Genomic_DNA"/>
</dbReference>
<dbReference type="InterPro" id="IPR050366">
    <property type="entry name" value="BP-dependent_transpt_permease"/>
</dbReference>
<feature type="transmembrane region" description="Helical" evidence="7">
    <location>
        <begin position="278"/>
        <end position="303"/>
    </location>
</feature>
<dbReference type="InterPro" id="IPR000515">
    <property type="entry name" value="MetI-like"/>
</dbReference>
<feature type="region of interest" description="Disordered" evidence="8">
    <location>
        <begin position="1"/>
        <end position="24"/>
    </location>
</feature>
<keyword evidence="3" id="KW-1003">Cell membrane</keyword>